<feature type="domain" description="Glycosyl hydrolase family 32 C-terminal" evidence="11">
    <location>
        <begin position="365"/>
        <end position="467"/>
    </location>
</feature>
<dbReference type="InterPro" id="IPR013320">
    <property type="entry name" value="ConA-like_dom_sf"/>
</dbReference>
<dbReference type="InterPro" id="IPR013189">
    <property type="entry name" value="Glyco_hydro_32_C"/>
</dbReference>
<dbReference type="InterPro" id="IPR023296">
    <property type="entry name" value="Glyco_hydro_beta-prop_sf"/>
</dbReference>
<dbReference type="SUPFAM" id="SSF75005">
    <property type="entry name" value="Arabinanase/levansucrase/invertase"/>
    <property type="match status" value="1"/>
</dbReference>
<feature type="domain" description="Glycosyl hydrolase family 32 N-terminal" evidence="10">
    <location>
        <begin position="37"/>
        <end position="346"/>
    </location>
</feature>
<comment type="caution">
    <text evidence="12">The sequence shown here is derived from an EMBL/GenBank/DDBJ whole genome shotgun (WGS) entry which is preliminary data.</text>
</comment>
<evidence type="ECO:0000256" key="3">
    <source>
        <dbReference type="ARBA" id="ARBA00012758"/>
    </source>
</evidence>
<evidence type="ECO:0000256" key="2">
    <source>
        <dbReference type="ARBA" id="ARBA00009902"/>
    </source>
</evidence>
<evidence type="ECO:0000256" key="4">
    <source>
        <dbReference type="ARBA" id="ARBA00019623"/>
    </source>
</evidence>
<dbReference type="InterPro" id="IPR013148">
    <property type="entry name" value="Glyco_hydro_32_N"/>
</dbReference>
<keyword evidence="5 8" id="KW-0378">Hydrolase</keyword>
<comment type="function">
    <text evidence="9">Enables the bacterium to metabolize sucrose as a sole carbon source.</text>
</comment>
<evidence type="ECO:0000259" key="11">
    <source>
        <dbReference type="Pfam" id="PF08244"/>
    </source>
</evidence>
<dbReference type="Pfam" id="PF08244">
    <property type="entry name" value="Glyco_hydro_32C"/>
    <property type="match status" value="1"/>
</dbReference>
<organism evidence="12 13">
    <name type="scientific">Candidatus Merdibacter merdavium</name>
    <dbReference type="NCBI Taxonomy" id="2838692"/>
    <lineage>
        <taxon>Bacteria</taxon>
        <taxon>Bacillati</taxon>
        <taxon>Bacillota</taxon>
        <taxon>Erysipelotrichia</taxon>
        <taxon>Erysipelotrichales</taxon>
        <taxon>Erysipelotrichaceae</taxon>
        <taxon>Merdibacter</taxon>
    </lineage>
</organism>
<evidence type="ECO:0000256" key="5">
    <source>
        <dbReference type="ARBA" id="ARBA00022801"/>
    </source>
</evidence>
<dbReference type="EMBL" id="DWWM01000010">
    <property type="protein sequence ID" value="HJC35896.1"/>
    <property type="molecule type" value="Genomic_DNA"/>
</dbReference>
<dbReference type="Pfam" id="PF00251">
    <property type="entry name" value="Glyco_hydro_32N"/>
    <property type="match status" value="1"/>
</dbReference>
<dbReference type="Gene3D" id="2.60.120.560">
    <property type="entry name" value="Exo-inulinase, domain 1"/>
    <property type="match status" value="1"/>
</dbReference>
<dbReference type="InterPro" id="IPR051214">
    <property type="entry name" value="GH32_Enzymes"/>
</dbReference>
<dbReference type="NCBIfam" id="TIGR01322">
    <property type="entry name" value="scrB_fam"/>
    <property type="match status" value="1"/>
</dbReference>
<evidence type="ECO:0000313" key="12">
    <source>
        <dbReference type="EMBL" id="HJC35896.1"/>
    </source>
</evidence>
<comment type="subcellular location">
    <subcellularLocation>
        <location evidence="9">Cytoplasm</location>
    </subcellularLocation>
</comment>
<name>A0A9D2SVR8_9FIRM</name>
<dbReference type="Gene3D" id="2.115.10.20">
    <property type="entry name" value="Glycosyl hydrolase domain, family 43"/>
    <property type="match status" value="1"/>
</dbReference>
<reference evidence="12" key="1">
    <citation type="journal article" date="2021" name="PeerJ">
        <title>Extensive microbial diversity within the chicken gut microbiome revealed by metagenomics and culture.</title>
        <authorList>
            <person name="Gilroy R."/>
            <person name="Ravi A."/>
            <person name="Getino M."/>
            <person name="Pursley I."/>
            <person name="Horton D.L."/>
            <person name="Alikhan N.F."/>
            <person name="Baker D."/>
            <person name="Gharbi K."/>
            <person name="Hall N."/>
            <person name="Watson M."/>
            <person name="Adriaenssens E.M."/>
            <person name="Foster-Nyarko E."/>
            <person name="Jarju S."/>
            <person name="Secka A."/>
            <person name="Antonio M."/>
            <person name="Oren A."/>
            <person name="Chaudhuri R.R."/>
            <person name="La Ragione R."/>
            <person name="Hildebrand F."/>
            <person name="Pallen M.J."/>
        </authorList>
    </citation>
    <scope>NUCLEOTIDE SEQUENCE</scope>
    <source>
        <strain evidence="12">CHK187-11901</strain>
    </source>
</reference>
<dbReference type="GO" id="GO:0005737">
    <property type="term" value="C:cytoplasm"/>
    <property type="evidence" value="ECO:0007669"/>
    <property type="project" value="UniProtKB-SubCell"/>
</dbReference>
<dbReference type="AlphaFoldDB" id="A0A9D2SVR8"/>
<keyword evidence="9" id="KW-0119">Carbohydrate metabolism</keyword>
<comment type="pathway">
    <text evidence="1 9">Glycan biosynthesis; sucrose metabolism.</text>
</comment>
<dbReference type="CDD" id="cd18623">
    <property type="entry name" value="GH32_ScrB-like"/>
    <property type="match status" value="1"/>
</dbReference>
<dbReference type="GO" id="GO:0005975">
    <property type="term" value="P:carbohydrate metabolic process"/>
    <property type="evidence" value="ECO:0007669"/>
    <property type="project" value="InterPro"/>
</dbReference>
<evidence type="ECO:0000256" key="1">
    <source>
        <dbReference type="ARBA" id="ARBA00004914"/>
    </source>
</evidence>
<dbReference type="PROSITE" id="PS00609">
    <property type="entry name" value="GLYCOSYL_HYDROL_F32"/>
    <property type="match status" value="1"/>
</dbReference>
<keyword evidence="9" id="KW-0963">Cytoplasm</keyword>
<comment type="catalytic activity">
    <reaction evidence="8">
        <text>Hydrolysis of terminal non-reducing beta-D-fructofuranoside residues in beta-D-fructofuranosides.</text>
        <dbReference type="EC" id="3.2.1.26"/>
    </reaction>
</comment>
<proteinExistence type="inferred from homology"/>
<gene>
    <name evidence="12" type="ORF">H9702_02045</name>
</gene>
<protein>
    <recommendedName>
        <fullName evidence="4 8">Sucrose-6-phosphate hydrolase</fullName>
        <ecNumber evidence="3 8">3.2.1.26</ecNumber>
    </recommendedName>
    <alternativeName>
        <fullName evidence="7 9">Invertase</fullName>
    </alternativeName>
</protein>
<dbReference type="Proteomes" id="UP000823896">
    <property type="component" value="Unassembled WGS sequence"/>
</dbReference>
<reference evidence="12" key="2">
    <citation type="submission" date="2021-04" db="EMBL/GenBank/DDBJ databases">
        <authorList>
            <person name="Gilroy R."/>
        </authorList>
    </citation>
    <scope>NUCLEOTIDE SEQUENCE</scope>
    <source>
        <strain evidence="12">CHK187-11901</strain>
    </source>
</reference>
<evidence type="ECO:0000256" key="9">
    <source>
        <dbReference type="RuleBase" id="RU365015"/>
    </source>
</evidence>
<keyword evidence="6 8" id="KW-0326">Glycosidase</keyword>
<dbReference type="InterPro" id="IPR001362">
    <property type="entry name" value="Glyco_hydro_32"/>
</dbReference>
<evidence type="ECO:0000256" key="7">
    <source>
        <dbReference type="ARBA" id="ARBA00033367"/>
    </source>
</evidence>
<dbReference type="EC" id="3.2.1.26" evidence="3 8"/>
<dbReference type="InterPro" id="IPR006232">
    <property type="entry name" value="Suc6P_hydrolase"/>
</dbReference>
<evidence type="ECO:0000259" key="10">
    <source>
        <dbReference type="Pfam" id="PF00251"/>
    </source>
</evidence>
<evidence type="ECO:0000256" key="6">
    <source>
        <dbReference type="ARBA" id="ARBA00023295"/>
    </source>
</evidence>
<dbReference type="InterPro" id="IPR018053">
    <property type="entry name" value="Glyco_hydro_32_AS"/>
</dbReference>
<evidence type="ECO:0000313" key="13">
    <source>
        <dbReference type="Proteomes" id="UP000823896"/>
    </source>
</evidence>
<dbReference type="SUPFAM" id="SSF49899">
    <property type="entry name" value="Concanavalin A-like lectins/glucanases"/>
    <property type="match status" value="1"/>
</dbReference>
<dbReference type="PANTHER" id="PTHR43101">
    <property type="entry name" value="BETA-FRUCTOSIDASE"/>
    <property type="match status" value="1"/>
</dbReference>
<evidence type="ECO:0000256" key="8">
    <source>
        <dbReference type="RuleBase" id="RU362110"/>
    </source>
</evidence>
<dbReference type="GO" id="GO:0004564">
    <property type="term" value="F:beta-fructofuranosidase activity"/>
    <property type="evidence" value="ECO:0007669"/>
    <property type="project" value="UniProtKB-EC"/>
</dbReference>
<comment type="similarity">
    <text evidence="2 8">Belongs to the glycosyl hydrolase 32 family.</text>
</comment>
<dbReference type="SMART" id="SM00640">
    <property type="entry name" value="Glyco_32"/>
    <property type="match status" value="1"/>
</dbReference>
<sequence>MFKKYEPVCRKDYDAWKRLQAEPKQKAAADPRRLHYHLMPDIGWLNDPNGLCQFHGLYHLYYQYDPFDTNGDLKLWAHVTTRDFIRYEEQEPFLFPDSDLDTHGVYSGSAFVEDGHIHYFYTGNIKLFDRDDHDYIHSGRVANTIHLESTDGWHFAQKELVMGMDDYPKDLTQHIRDPKLCKENGIYYMVQGSRDLHDHGCVQMFRSNDLHHWQPHIRIQSDEPLGYMWECPDLFFLNGQKILITCPQGVPAQGDDYANVHSVTWMTLSGSLEEGLHIDHIHQLDRGFDFYAPQSFEDEQGRRILIGWMGIPDADYTNPTVDHGWQHALTLPRELTFIDGKLRQQPLKELSALRFNTRIFNEETLNAAQVDEECYELNMRFQKCHSLHLQLSEEMHIIFKDGTFTLDIQKAGSGRTSRSLRLNMLNDLRIFSDTSSLELFLNDGSEVFTTRVYPNAQRCVKLIQAEGCQDITLHSLRAYQIS</sequence>
<accession>A0A9D2SVR8</accession>
<dbReference type="PANTHER" id="PTHR43101:SF1">
    <property type="entry name" value="BETA-FRUCTOSIDASE"/>
    <property type="match status" value="1"/>
</dbReference>